<evidence type="ECO:0000313" key="1">
    <source>
        <dbReference type="EMBL" id="KAJ4921591.1"/>
    </source>
</evidence>
<protein>
    <submittedName>
        <fullName evidence="1">Uncharacterized protein</fullName>
    </submittedName>
</protein>
<comment type="caution">
    <text evidence="1">The sequence shown here is derived from an EMBL/GenBank/DDBJ whole genome shotgun (WGS) entry which is preliminary data.</text>
</comment>
<accession>A0AAD6ABD1</accession>
<name>A0AAD6ABD1_9TELE</name>
<proteinExistence type="predicted"/>
<keyword evidence="2" id="KW-1185">Reference proteome</keyword>
<organism evidence="1 2">
    <name type="scientific">Pogonophryne albipinna</name>
    <dbReference type="NCBI Taxonomy" id="1090488"/>
    <lineage>
        <taxon>Eukaryota</taxon>
        <taxon>Metazoa</taxon>
        <taxon>Chordata</taxon>
        <taxon>Craniata</taxon>
        <taxon>Vertebrata</taxon>
        <taxon>Euteleostomi</taxon>
        <taxon>Actinopterygii</taxon>
        <taxon>Neopterygii</taxon>
        <taxon>Teleostei</taxon>
        <taxon>Neoteleostei</taxon>
        <taxon>Acanthomorphata</taxon>
        <taxon>Eupercaria</taxon>
        <taxon>Perciformes</taxon>
        <taxon>Notothenioidei</taxon>
        <taxon>Pogonophryne</taxon>
    </lineage>
</organism>
<dbReference type="EMBL" id="JAPTMU010000112">
    <property type="protein sequence ID" value="KAJ4921591.1"/>
    <property type="molecule type" value="Genomic_DNA"/>
</dbReference>
<dbReference type="Proteomes" id="UP001219934">
    <property type="component" value="Unassembled WGS sequence"/>
</dbReference>
<sequence length="114" mass="12768">MYNSLLRLLLDLIWGKFKPKKEEPIKGLVRINKTLTLWCLQFGLILRLMWPLTVYEVPITDVEKLERDLSFPTSRDGLDDLVASAVSACIGTLSPALQNTKCTEVGTVMTLTAS</sequence>
<gene>
    <name evidence="1" type="ORF">JOQ06_022393</name>
</gene>
<evidence type="ECO:0000313" key="2">
    <source>
        <dbReference type="Proteomes" id="UP001219934"/>
    </source>
</evidence>
<dbReference type="AlphaFoldDB" id="A0AAD6ABD1"/>
<reference evidence="1" key="1">
    <citation type="submission" date="2022-11" db="EMBL/GenBank/DDBJ databases">
        <title>Chromosome-level genome of Pogonophryne albipinna.</title>
        <authorList>
            <person name="Jo E."/>
        </authorList>
    </citation>
    <scope>NUCLEOTIDE SEQUENCE</scope>
    <source>
        <strain evidence="1">SGF0006</strain>
        <tissue evidence="1">Muscle</tissue>
    </source>
</reference>